<comment type="caution">
    <text evidence="5">The sequence shown here is derived from an EMBL/GenBank/DDBJ whole genome shotgun (WGS) entry which is preliminary data.</text>
</comment>
<dbReference type="EMBL" id="DXBG01000159">
    <property type="protein sequence ID" value="HIZ65540.1"/>
    <property type="molecule type" value="Genomic_DNA"/>
</dbReference>
<reference evidence="5" key="2">
    <citation type="submission" date="2021-04" db="EMBL/GenBank/DDBJ databases">
        <authorList>
            <person name="Gilroy R."/>
        </authorList>
    </citation>
    <scope>NUCLEOTIDE SEQUENCE</scope>
    <source>
        <strain evidence="5">1068</strain>
    </source>
</reference>
<evidence type="ECO:0000259" key="4">
    <source>
        <dbReference type="PROSITE" id="PS50042"/>
    </source>
</evidence>
<dbReference type="InterPro" id="IPR018490">
    <property type="entry name" value="cNMP-bd_dom_sf"/>
</dbReference>
<dbReference type="GO" id="GO:0003700">
    <property type="term" value="F:DNA-binding transcription factor activity"/>
    <property type="evidence" value="ECO:0007669"/>
    <property type="project" value="TreeGrafter"/>
</dbReference>
<evidence type="ECO:0000256" key="1">
    <source>
        <dbReference type="ARBA" id="ARBA00023015"/>
    </source>
</evidence>
<evidence type="ECO:0000313" key="6">
    <source>
        <dbReference type="Proteomes" id="UP000824056"/>
    </source>
</evidence>
<dbReference type="GO" id="GO:0003677">
    <property type="term" value="F:DNA binding"/>
    <property type="evidence" value="ECO:0007669"/>
    <property type="project" value="UniProtKB-KW"/>
</dbReference>
<dbReference type="InterPro" id="IPR036390">
    <property type="entry name" value="WH_DNA-bd_sf"/>
</dbReference>
<dbReference type="PANTHER" id="PTHR24567:SF58">
    <property type="entry name" value="CYCLIC AMP-BINDING REGULATORY PROTEIN"/>
    <property type="match status" value="1"/>
</dbReference>
<organism evidence="5 6">
    <name type="scientific">Candidatus Blautia pullicola</name>
    <dbReference type="NCBI Taxonomy" id="2838498"/>
    <lineage>
        <taxon>Bacteria</taxon>
        <taxon>Bacillati</taxon>
        <taxon>Bacillota</taxon>
        <taxon>Clostridia</taxon>
        <taxon>Lachnospirales</taxon>
        <taxon>Lachnospiraceae</taxon>
        <taxon>Blautia</taxon>
    </lineage>
</organism>
<dbReference type="SUPFAM" id="SSF46785">
    <property type="entry name" value="Winged helix' DNA-binding domain"/>
    <property type="match status" value="1"/>
</dbReference>
<dbReference type="InterPro" id="IPR012318">
    <property type="entry name" value="HTH_CRP"/>
</dbReference>
<dbReference type="Pfam" id="PF00027">
    <property type="entry name" value="cNMP_binding"/>
    <property type="match status" value="1"/>
</dbReference>
<evidence type="ECO:0000256" key="3">
    <source>
        <dbReference type="ARBA" id="ARBA00023163"/>
    </source>
</evidence>
<dbReference type="PANTHER" id="PTHR24567">
    <property type="entry name" value="CRP FAMILY TRANSCRIPTIONAL REGULATORY PROTEIN"/>
    <property type="match status" value="1"/>
</dbReference>
<reference evidence="5" key="1">
    <citation type="journal article" date="2021" name="PeerJ">
        <title>Extensive microbial diversity within the chicken gut microbiome revealed by metagenomics and culture.</title>
        <authorList>
            <person name="Gilroy R."/>
            <person name="Ravi A."/>
            <person name="Getino M."/>
            <person name="Pursley I."/>
            <person name="Horton D.L."/>
            <person name="Alikhan N.F."/>
            <person name="Baker D."/>
            <person name="Gharbi K."/>
            <person name="Hall N."/>
            <person name="Watson M."/>
            <person name="Adriaenssens E.M."/>
            <person name="Foster-Nyarko E."/>
            <person name="Jarju S."/>
            <person name="Secka A."/>
            <person name="Antonio M."/>
            <person name="Oren A."/>
            <person name="Chaudhuri R.R."/>
            <person name="La Ragione R."/>
            <person name="Hildebrand F."/>
            <person name="Pallen M.J."/>
        </authorList>
    </citation>
    <scope>NUCLEOTIDE SEQUENCE</scope>
    <source>
        <strain evidence="5">1068</strain>
    </source>
</reference>
<evidence type="ECO:0000256" key="2">
    <source>
        <dbReference type="ARBA" id="ARBA00023125"/>
    </source>
</evidence>
<dbReference type="SMART" id="SM00100">
    <property type="entry name" value="cNMP"/>
    <property type="match status" value="1"/>
</dbReference>
<dbReference type="CDD" id="cd00038">
    <property type="entry name" value="CAP_ED"/>
    <property type="match status" value="1"/>
</dbReference>
<protein>
    <submittedName>
        <fullName evidence="5">Crp/Fnr family transcriptional regulator</fullName>
    </submittedName>
</protein>
<dbReference type="InterPro" id="IPR014710">
    <property type="entry name" value="RmlC-like_jellyroll"/>
</dbReference>
<proteinExistence type="predicted"/>
<dbReference type="InterPro" id="IPR000595">
    <property type="entry name" value="cNMP-bd_dom"/>
</dbReference>
<feature type="domain" description="Cyclic nucleotide-binding" evidence="4">
    <location>
        <begin position="21"/>
        <end position="126"/>
    </location>
</feature>
<keyword evidence="1" id="KW-0805">Transcription regulation</keyword>
<dbReference type="PROSITE" id="PS50042">
    <property type="entry name" value="CNMP_BINDING_3"/>
    <property type="match status" value="1"/>
</dbReference>
<keyword evidence="2" id="KW-0238">DNA-binding</keyword>
<dbReference type="Proteomes" id="UP000824056">
    <property type="component" value="Unassembled WGS sequence"/>
</dbReference>
<dbReference type="SUPFAM" id="SSF51206">
    <property type="entry name" value="cAMP-binding domain-like"/>
    <property type="match status" value="1"/>
</dbReference>
<dbReference type="AlphaFoldDB" id="A0A9D2JS27"/>
<dbReference type="Pfam" id="PF13545">
    <property type="entry name" value="HTH_Crp_2"/>
    <property type="match status" value="1"/>
</dbReference>
<name>A0A9D2JS27_9FIRM</name>
<gene>
    <name evidence="5" type="ORF">H9809_06555</name>
</gene>
<accession>A0A9D2JS27</accession>
<sequence length="236" mass="26384">MAASIFSDSDFSLSILSDCPLFSETSEEEIRLMLNCLGAYRKKYKKEETIFHAGDIIHTLGIVLSGSVHIEINDFWGNKSILNHIRPGGIFAEAYACVPSQPMLVNAVAASPAEMLFLDVRKILQICSNSCSFHSRLICRLVSITAQKNLQLSQRILHTAPKTIRERLISYLSAQSLLLGQKSFSIPFNRQQLADYLNVDRSALSNELSKMQKDGILKYNKNHFELCQNISGLITG</sequence>
<keyword evidence="3" id="KW-0804">Transcription</keyword>
<dbReference type="Gene3D" id="2.60.120.10">
    <property type="entry name" value="Jelly Rolls"/>
    <property type="match status" value="1"/>
</dbReference>
<dbReference type="GO" id="GO:0005829">
    <property type="term" value="C:cytosol"/>
    <property type="evidence" value="ECO:0007669"/>
    <property type="project" value="TreeGrafter"/>
</dbReference>
<evidence type="ECO:0000313" key="5">
    <source>
        <dbReference type="EMBL" id="HIZ65540.1"/>
    </source>
</evidence>
<dbReference type="InterPro" id="IPR050397">
    <property type="entry name" value="Env_Response_Regulators"/>
</dbReference>